<protein>
    <recommendedName>
        <fullName evidence="2">G-patch domain-containing protein</fullName>
    </recommendedName>
</protein>
<dbReference type="GO" id="GO:0005730">
    <property type="term" value="C:nucleolus"/>
    <property type="evidence" value="ECO:0007669"/>
    <property type="project" value="TreeGrafter"/>
</dbReference>
<feature type="compositionally biased region" description="Basic and acidic residues" evidence="1">
    <location>
        <begin position="165"/>
        <end position="176"/>
    </location>
</feature>
<dbReference type="EMBL" id="MCFH01000007">
    <property type="protein sequence ID" value="ORX56482.1"/>
    <property type="molecule type" value="Genomic_DNA"/>
</dbReference>
<dbReference type="Pfam" id="PF01585">
    <property type="entry name" value="G-patch"/>
    <property type="match status" value="1"/>
</dbReference>
<feature type="compositionally biased region" description="Polar residues" evidence="1">
    <location>
        <begin position="144"/>
        <end position="154"/>
    </location>
</feature>
<dbReference type="InterPro" id="IPR000467">
    <property type="entry name" value="G_patch_dom"/>
</dbReference>
<dbReference type="GO" id="GO:0010521">
    <property type="term" value="F:telomerase inhibitor activity"/>
    <property type="evidence" value="ECO:0007669"/>
    <property type="project" value="TreeGrafter"/>
</dbReference>
<keyword evidence="4" id="KW-1185">Reference proteome</keyword>
<accession>A0A1Y1VHG5</accession>
<dbReference type="GO" id="GO:0003676">
    <property type="term" value="F:nucleic acid binding"/>
    <property type="evidence" value="ECO:0007669"/>
    <property type="project" value="InterPro"/>
</dbReference>
<feature type="region of interest" description="Disordered" evidence="1">
    <location>
        <begin position="1"/>
        <end position="26"/>
    </location>
</feature>
<dbReference type="PROSITE" id="PS50174">
    <property type="entry name" value="G_PATCH"/>
    <property type="match status" value="1"/>
</dbReference>
<dbReference type="PANTHER" id="PTHR23149:SF27">
    <property type="entry name" value="PIN2_TERF1-INTERACTING TELOMERASE INHIBITOR 1"/>
    <property type="match status" value="1"/>
</dbReference>
<dbReference type="PANTHER" id="PTHR23149">
    <property type="entry name" value="G PATCH DOMAIN CONTAINING PROTEIN"/>
    <property type="match status" value="1"/>
</dbReference>
<comment type="caution">
    <text evidence="3">The sequence shown here is derived from an EMBL/GenBank/DDBJ whole genome shotgun (WGS) entry which is preliminary data.</text>
</comment>
<reference evidence="3 4" key="2">
    <citation type="submission" date="2016-08" db="EMBL/GenBank/DDBJ databases">
        <title>Pervasive Adenine N6-methylation of Active Genes in Fungi.</title>
        <authorList>
            <consortium name="DOE Joint Genome Institute"/>
            <person name="Mondo S.J."/>
            <person name="Dannebaum R.O."/>
            <person name="Kuo R.C."/>
            <person name="Labutti K."/>
            <person name="Haridas S."/>
            <person name="Kuo A."/>
            <person name="Salamov A."/>
            <person name="Ahrendt S.R."/>
            <person name="Lipzen A."/>
            <person name="Sullivan W."/>
            <person name="Andreopoulos W.B."/>
            <person name="Clum A."/>
            <person name="Lindquist E."/>
            <person name="Daum C."/>
            <person name="Ramamoorthy G.K."/>
            <person name="Gryganskyi A."/>
            <person name="Culley D."/>
            <person name="Magnuson J.K."/>
            <person name="James T.Y."/>
            <person name="O'Malley M.A."/>
            <person name="Stajich J.E."/>
            <person name="Spatafora J.W."/>
            <person name="Visel A."/>
            <person name="Grigoriev I.V."/>
        </authorList>
    </citation>
    <scope>NUCLEOTIDE SEQUENCE [LARGE SCALE GENOMIC DNA]</scope>
    <source>
        <strain evidence="4">finn</strain>
    </source>
</reference>
<gene>
    <name evidence="3" type="ORF">BCR36DRAFT_580786</name>
</gene>
<evidence type="ECO:0000259" key="2">
    <source>
        <dbReference type="PROSITE" id="PS50174"/>
    </source>
</evidence>
<dbReference type="STRING" id="1754191.A0A1Y1VHG5"/>
<feature type="compositionally biased region" description="Basic and acidic residues" evidence="1">
    <location>
        <begin position="17"/>
        <end position="26"/>
    </location>
</feature>
<proteinExistence type="predicted"/>
<dbReference type="OrthoDB" id="29523at2759"/>
<reference evidence="3 4" key="1">
    <citation type="submission" date="2016-08" db="EMBL/GenBank/DDBJ databases">
        <title>Genomes of anaerobic fungi encode conserved fungal cellulosomes for biomass hydrolysis.</title>
        <authorList>
            <consortium name="DOE Joint Genome Institute"/>
            <person name="Haitjema C.H."/>
            <person name="Gilmore S.P."/>
            <person name="Henske J.K."/>
            <person name="Solomon K.V."/>
            <person name="De Groot R."/>
            <person name="Kuo A."/>
            <person name="Mondo S.J."/>
            <person name="Salamov A.A."/>
            <person name="Labutti K."/>
            <person name="Zhao Z."/>
            <person name="Chiniquy J."/>
            <person name="Barry K."/>
            <person name="Brewer H.M."/>
            <person name="Purvine S.O."/>
            <person name="Wright A.T."/>
            <person name="Boxma B."/>
            <person name="Van Alen T."/>
            <person name="Hackstein J.H."/>
            <person name="Baker S.E."/>
            <person name="Grigoriev I.V."/>
            <person name="O'Malley M.A."/>
        </authorList>
    </citation>
    <scope>NUCLEOTIDE SEQUENCE [LARGE SCALE GENOMIC DNA]</scope>
    <source>
        <strain evidence="4">finn</strain>
    </source>
</reference>
<dbReference type="AlphaFoldDB" id="A0A1Y1VHG5"/>
<feature type="region of interest" description="Disordered" evidence="1">
    <location>
        <begin position="140"/>
        <end position="278"/>
    </location>
</feature>
<dbReference type="SMART" id="SM00443">
    <property type="entry name" value="G_patch"/>
    <property type="match status" value="1"/>
</dbReference>
<organism evidence="3 4">
    <name type="scientific">Piromyces finnis</name>
    <dbReference type="NCBI Taxonomy" id="1754191"/>
    <lineage>
        <taxon>Eukaryota</taxon>
        <taxon>Fungi</taxon>
        <taxon>Fungi incertae sedis</taxon>
        <taxon>Chytridiomycota</taxon>
        <taxon>Chytridiomycota incertae sedis</taxon>
        <taxon>Neocallimastigomycetes</taxon>
        <taxon>Neocallimastigales</taxon>
        <taxon>Neocallimastigaceae</taxon>
        <taxon>Piromyces</taxon>
    </lineage>
</organism>
<name>A0A1Y1VHG5_9FUNG</name>
<feature type="compositionally biased region" description="Basic residues" evidence="1">
    <location>
        <begin position="221"/>
        <end position="259"/>
    </location>
</feature>
<dbReference type="InterPro" id="IPR050656">
    <property type="entry name" value="PINX1"/>
</dbReference>
<evidence type="ECO:0000256" key="1">
    <source>
        <dbReference type="SAM" id="MobiDB-lite"/>
    </source>
</evidence>
<feature type="domain" description="G-patch" evidence="2">
    <location>
        <begin position="25"/>
        <end position="71"/>
    </location>
</feature>
<sequence>MGLAGPRNKQRISIDPQNKKWSQDKSKYGMKLMKKMGWEEGKGLGSDMSGKTEHIKVLQKSNNLGIGATKKTMDNWLDNTNAFSELLKKLNERVETGNVSDDDSSKDEKKPIAYGRLYHRKRFVRNKQVSNYDKENLNMILGVKSTSNTATPITSDDESEKNKKKSSESENLKVKIQEISASDYFANKKKERLLKNSTTSTPAESETEKTSNDEKDDKKSKKDKKKEKKDKKDKKDKKEKKEKKDKKEKKEKKEKKDKKRKSEDEDGESKKKHKKSKN</sequence>
<evidence type="ECO:0000313" key="3">
    <source>
        <dbReference type="EMBL" id="ORX56482.1"/>
    </source>
</evidence>
<feature type="compositionally biased region" description="Basic and acidic residues" evidence="1">
    <location>
        <begin position="206"/>
        <end position="220"/>
    </location>
</feature>
<dbReference type="Proteomes" id="UP000193719">
    <property type="component" value="Unassembled WGS sequence"/>
</dbReference>
<evidence type="ECO:0000313" key="4">
    <source>
        <dbReference type="Proteomes" id="UP000193719"/>
    </source>
</evidence>